<evidence type="ECO:0000256" key="1">
    <source>
        <dbReference type="SAM" id="SignalP"/>
    </source>
</evidence>
<evidence type="ECO:0000313" key="2">
    <source>
        <dbReference type="EMBL" id="EJT45725.1"/>
    </source>
</evidence>
<dbReference type="VEuPathDB" id="FungiDB:A1Q1_05874"/>
<comment type="caution">
    <text evidence="2">The sequence shown here is derived from an EMBL/GenBank/DDBJ whole genome shotgun (WGS) entry which is preliminary data.</text>
</comment>
<sequence length="166" mass="17769">MLVFLLAAPLLALPAAAITTNEGSVCLDSCASWSTTLEHCRNTFSDKRLLLLEPVPRLSLHGPEPERRVREHDDKPVGEQLRVVLDDASAHQEGPLRADNQTFINLCAVQAQNGSAANSTFFAPVSYKTGDDQEIKDSLEKHSAALPLVWSGALLTAALGAALSAL</sequence>
<dbReference type="AlphaFoldDB" id="J4U6F5"/>
<accession>J4U6F5</accession>
<dbReference type="GeneID" id="25989386"/>
<gene>
    <name evidence="2" type="ORF">A1Q1_05874</name>
</gene>
<feature type="chain" id="PRO_5003780905" evidence="1">
    <location>
        <begin position="18"/>
        <end position="166"/>
    </location>
</feature>
<keyword evidence="1" id="KW-0732">Signal</keyword>
<organism evidence="2 3">
    <name type="scientific">Trichosporon asahii var. asahii (strain ATCC 90039 / CBS 2479 / JCM 2466 / KCTC 7840 / NBRC 103889/ NCYC 2677 / UAMH 7654)</name>
    <name type="common">Yeast</name>
    <dbReference type="NCBI Taxonomy" id="1186058"/>
    <lineage>
        <taxon>Eukaryota</taxon>
        <taxon>Fungi</taxon>
        <taxon>Dikarya</taxon>
        <taxon>Basidiomycota</taxon>
        <taxon>Agaricomycotina</taxon>
        <taxon>Tremellomycetes</taxon>
        <taxon>Trichosporonales</taxon>
        <taxon>Trichosporonaceae</taxon>
        <taxon>Trichosporon</taxon>
    </lineage>
</organism>
<dbReference type="HOGENOM" id="CLU_1603915_0_0_1"/>
<dbReference type="Proteomes" id="UP000002748">
    <property type="component" value="Unassembled WGS sequence"/>
</dbReference>
<dbReference type="RefSeq" id="XP_014176558.1">
    <property type="nucleotide sequence ID" value="XM_014321083.1"/>
</dbReference>
<protein>
    <submittedName>
        <fullName evidence="2">Uncharacterized protein</fullName>
    </submittedName>
</protein>
<feature type="signal peptide" evidence="1">
    <location>
        <begin position="1"/>
        <end position="17"/>
    </location>
</feature>
<reference evidence="2 3" key="1">
    <citation type="journal article" date="2012" name="Eukaryot. Cell">
        <title>Draft genome sequence of CBS 2479, the standard type strain of Trichosporon asahii.</title>
        <authorList>
            <person name="Yang R.Y."/>
            <person name="Li H.T."/>
            <person name="Zhu H."/>
            <person name="Zhou G.P."/>
            <person name="Wang M."/>
            <person name="Wang L."/>
        </authorList>
    </citation>
    <scope>NUCLEOTIDE SEQUENCE [LARGE SCALE GENOMIC DNA]</scope>
    <source>
        <strain evidence="3">ATCC 90039 / CBS 2479 / JCM 2466 / KCTC 7840 / NCYC 2677 / UAMH 7654</strain>
    </source>
</reference>
<evidence type="ECO:0000313" key="3">
    <source>
        <dbReference type="Proteomes" id="UP000002748"/>
    </source>
</evidence>
<dbReference type="EMBL" id="ALBS01000322">
    <property type="protein sequence ID" value="EJT45725.1"/>
    <property type="molecule type" value="Genomic_DNA"/>
</dbReference>
<name>J4U6F5_TRIAS</name>
<proteinExistence type="predicted"/>
<dbReference type="KEGG" id="tasa:A1Q1_05874"/>
<dbReference type="OrthoDB" id="2594921at2759"/>